<evidence type="ECO:0000313" key="4">
    <source>
        <dbReference type="Proteomes" id="UP000317648"/>
    </source>
</evidence>
<feature type="domain" description="HD" evidence="2">
    <location>
        <begin position="173"/>
        <end position="301"/>
    </location>
</feature>
<dbReference type="InterPro" id="IPR050798">
    <property type="entry name" value="YhaM_exoribonuc/phosphodiest"/>
</dbReference>
<dbReference type="GO" id="GO:0016787">
    <property type="term" value="F:hydrolase activity"/>
    <property type="evidence" value="ECO:0007669"/>
    <property type="project" value="UniProtKB-KW"/>
</dbReference>
<dbReference type="KEGG" id="lcre:Pla8534_36710"/>
<dbReference type="PANTHER" id="PTHR37294:SF1">
    <property type="entry name" value="3'-5' EXORIBONUCLEASE YHAM"/>
    <property type="match status" value="1"/>
</dbReference>
<dbReference type="SMART" id="SM00471">
    <property type="entry name" value="HDc"/>
    <property type="match status" value="1"/>
</dbReference>
<dbReference type="CDD" id="cd00077">
    <property type="entry name" value="HDc"/>
    <property type="match status" value="1"/>
</dbReference>
<organism evidence="3 4">
    <name type="scientific">Lignipirellula cremea</name>
    <dbReference type="NCBI Taxonomy" id="2528010"/>
    <lineage>
        <taxon>Bacteria</taxon>
        <taxon>Pseudomonadati</taxon>
        <taxon>Planctomycetota</taxon>
        <taxon>Planctomycetia</taxon>
        <taxon>Pirellulales</taxon>
        <taxon>Pirellulaceae</taxon>
        <taxon>Lignipirellula</taxon>
    </lineage>
</organism>
<gene>
    <name evidence="3" type="primary">yhaM_2</name>
    <name evidence="3" type="ORF">Pla8534_36710</name>
</gene>
<dbReference type="Gene3D" id="1.10.3210.10">
    <property type="entry name" value="Hypothetical protein af1432"/>
    <property type="match status" value="1"/>
</dbReference>
<dbReference type="GO" id="GO:0031125">
    <property type="term" value="P:rRNA 3'-end processing"/>
    <property type="evidence" value="ECO:0007669"/>
    <property type="project" value="TreeGrafter"/>
</dbReference>
<evidence type="ECO:0000259" key="2">
    <source>
        <dbReference type="PROSITE" id="PS51831"/>
    </source>
</evidence>
<dbReference type="EMBL" id="CP036433">
    <property type="protein sequence ID" value="QDU95852.1"/>
    <property type="molecule type" value="Genomic_DNA"/>
</dbReference>
<evidence type="ECO:0000313" key="3">
    <source>
        <dbReference type="EMBL" id="QDU95852.1"/>
    </source>
</evidence>
<evidence type="ECO:0000256" key="1">
    <source>
        <dbReference type="ARBA" id="ARBA00022801"/>
    </source>
</evidence>
<proteinExistence type="predicted"/>
<keyword evidence="1 3" id="KW-0378">Hydrolase</keyword>
<name>A0A518DVI7_9BACT</name>
<dbReference type="SUPFAM" id="SSF109604">
    <property type="entry name" value="HD-domain/PDEase-like"/>
    <property type="match status" value="1"/>
</dbReference>
<sequence>MPGKKILPILTLSEMTDGQEADAFVMLAAKEELVTKTGKPYYRVTFRDAGKSLTFPIWNDSLCAEDCRGWSVGQFFKVRSVYRESTYGPQLEIHKVREACDADRADGFDEWMCRPRSQFEPEEMFAALLAIASDQIADGPLSELVTAILTEHRERLLTMPAAVRNHHAFAGGYLEHVLSVTRNALMLADKYRTDYPDLQPALSRDLVAAGAILHDIGKLQELEQTPAGARYSPAGELIGHILLGRDMVREAAVGRGLDQELQLRLEHMIVSHQRLPEWGSPKPPMTPEALIVHFADDLDASFQMMYAALAEDGTANPMTPTNKALRSKVFKGLGSAAEQ</sequence>
<dbReference type="NCBIfam" id="TIGR00277">
    <property type="entry name" value="HDIG"/>
    <property type="match status" value="1"/>
</dbReference>
<accession>A0A518DVI7</accession>
<dbReference type="RefSeq" id="WP_145054542.1">
    <property type="nucleotide sequence ID" value="NZ_CP036433.1"/>
</dbReference>
<dbReference type="EC" id="3.1.-.-" evidence="3"/>
<dbReference type="Pfam" id="PF01966">
    <property type="entry name" value="HD"/>
    <property type="match status" value="1"/>
</dbReference>
<dbReference type="PROSITE" id="PS51831">
    <property type="entry name" value="HD"/>
    <property type="match status" value="1"/>
</dbReference>
<dbReference type="OrthoDB" id="9778453at2"/>
<dbReference type="InterPro" id="IPR003607">
    <property type="entry name" value="HD/PDEase_dom"/>
</dbReference>
<dbReference type="InterPro" id="IPR006674">
    <property type="entry name" value="HD_domain"/>
</dbReference>
<reference evidence="3 4" key="1">
    <citation type="submission" date="2019-02" db="EMBL/GenBank/DDBJ databases">
        <title>Deep-cultivation of Planctomycetes and their phenomic and genomic characterization uncovers novel biology.</title>
        <authorList>
            <person name="Wiegand S."/>
            <person name="Jogler M."/>
            <person name="Boedeker C."/>
            <person name="Pinto D."/>
            <person name="Vollmers J."/>
            <person name="Rivas-Marin E."/>
            <person name="Kohn T."/>
            <person name="Peeters S.H."/>
            <person name="Heuer A."/>
            <person name="Rast P."/>
            <person name="Oberbeckmann S."/>
            <person name="Bunk B."/>
            <person name="Jeske O."/>
            <person name="Meyerdierks A."/>
            <person name="Storesund J.E."/>
            <person name="Kallscheuer N."/>
            <person name="Luecker S."/>
            <person name="Lage O.M."/>
            <person name="Pohl T."/>
            <person name="Merkel B.J."/>
            <person name="Hornburger P."/>
            <person name="Mueller R.-W."/>
            <person name="Bruemmer F."/>
            <person name="Labrenz M."/>
            <person name="Spormann A.M."/>
            <person name="Op den Camp H."/>
            <person name="Overmann J."/>
            <person name="Amann R."/>
            <person name="Jetten M.S.M."/>
            <person name="Mascher T."/>
            <person name="Medema M.H."/>
            <person name="Devos D.P."/>
            <person name="Kaster A.-K."/>
            <person name="Ovreas L."/>
            <person name="Rohde M."/>
            <person name="Galperin M.Y."/>
            <person name="Jogler C."/>
        </authorList>
    </citation>
    <scope>NUCLEOTIDE SEQUENCE [LARGE SCALE GENOMIC DNA]</scope>
    <source>
        <strain evidence="3 4">Pla85_3_4</strain>
    </source>
</reference>
<dbReference type="PANTHER" id="PTHR37294">
    <property type="entry name" value="3'-5' EXORIBONUCLEASE YHAM"/>
    <property type="match status" value="1"/>
</dbReference>
<dbReference type="Proteomes" id="UP000317648">
    <property type="component" value="Chromosome"/>
</dbReference>
<dbReference type="InterPro" id="IPR006675">
    <property type="entry name" value="HDIG_dom"/>
</dbReference>
<keyword evidence="4" id="KW-1185">Reference proteome</keyword>
<dbReference type="AlphaFoldDB" id="A0A518DVI7"/>
<protein>
    <submittedName>
        <fullName evidence="3">3'-5' exoribonuclease YhaM</fullName>
        <ecNumber evidence="3">3.1.-.-</ecNumber>
    </submittedName>
</protein>